<accession>A0A1H9KT15</accession>
<reference evidence="3" key="1">
    <citation type="submission" date="2016-10" db="EMBL/GenBank/DDBJ databases">
        <authorList>
            <person name="Varghese N."/>
            <person name="Submissions S."/>
        </authorList>
    </citation>
    <scope>NUCLEOTIDE SEQUENCE [LARGE SCALE GENOMIC DNA]</scope>
    <source>
        <strain evidence="3">CGMCC 4.3525</strain>
    </source>
</reference>
<dbReference type="SUPFAM" id="SSF53335">
    <property type="entry name" value="S-adenosyl-L-methionine-dependent methyltransferases"/>
    <property type="match status" value="1"/>
</dbReference>
<gene>
    <name evidence="2" type="ORF">SAMN05216188_107108</name>
</gene>
<dbReference type="Pfam" id="PF08241">
    <property type="entry name" value="Methyltransf_11"/>
    <property type="match status" value="1"/>
</dbReference>
<proteinExistence type="predicted"/>
<keyword evidence="2" id="KW-0808">Transferase</keyword>
<keyword evidence="2" id="KW-0489">Methyltransferase</keyword>
<dbReference type="EMBL" id="FOFR01000007">
    <property type="protein sequence ID" value="SER02334.1"/>
    <property type="molecule type" value="Genomic_DNA"/>
</dbReference>
<dbReference type="InterPro" id="IPR050508">
    <property type="entry name" value="Methyltransf_Superfamily"/>
</dbReference>
<dbReference type="Proteomes" id="UP000199352">
    <property type="component" value="Unassembled WGS sequence"/>
</dbReference>
<sequence>MWNAGDAYERYVGRWSRPVAVEFLRWLAAPPGRTWLDVGCGTGALTEAVLAHAAPAAVTGVDPSEDFLDLARHRVPGGTFEPGDATDLGERTADVVVSGLVLSFVPDPARAVAEFARVGRCAGSYVWDYASGMRMMRLFWDAAKDVDPAAAAHDEGPRFTETCLPDPLRAL</sequence>
<dbReference type="InterPro" id="IPR029063">
    <property type="entry name" value="SAM-dependent_MTases_sf"/>
</dbReference>
<dbReference type="RefSeq" id="WP_245777862.1">
    <property type="nucleotide sequence ID" value="NZ_FOFR01000007.1"/>
</dbReference>
<dbReference type="GO" id="GO:0008757">
    <property type="term" value="F:S-adenosylmethionine-dependent methyltransferase activity"/>
    <property type="evidence" value="ECO:0007669"/>
    <property type="project" value="InterPro"/>
</dbReference>
<evidence type="ECO:0000259" key="1">
    <source>
        <dbReference type="Pfam" id="PF08241"/>
    </source>
</evidence>
<name>A0A1H9KT15_9PSEU</name>
<keyword evidence="3" id="KW-1185">Reference proteome</keyword>
<organism evidence="2 3">
    <name type="scientific">Lentzea xinjiangensis</name>
    <dbReference type="NCBI Taxonomy" id="402600"/>
    <lineage>
        <taxon>Bacteria</taxon>
        <taxon>Bacillati</taxon>
        <taxon>Actinomycetota</taxon>
        <taxon>Actinomycetes</taxon>
        <taxon>Pseudonocardiales</taxon>
        <taxon>Pseudonocardiaceae</taxon>
        <taxon>Lentzea</taxon>
    </lineage>
</organism>
<dbReference type="PANTHER" id="PTHR42912">
    <property type="entry name" value="METHYLTRANSFERASE"/>
    <property type="match status" value="1"/>
</dbReference>
<evidence type="ECO:0000313" key="2">
    <source>
        <dbReference type="EMBL" id="SER02334.1"/>
    </source>
</evidence>
<evidence type="ECO:0000313" key="3">
    <source>
        <dbReference type="Proteomes" id="UP000199352"/>
    </source>
</evidence>
<protein>
    <submittedName>
        <fullName evidence="2">Methyltransferase domain-containing protein</fullName>
    </submittedName>
</protein>
<dbReference type="STRING" id="402600.SAMN05216188_107108"/>
<dbReference type="AlphaFoldDB" id="A0A1H9KT15"/>
<dbReference type="GO" id="GO:0032259">
    <property type="term" value="P:methylation"/>
    <property type="evidence" value="ECO:0007669"/>
    <property type="project" value="UniProtKB-KW"/>
</dbReference>
<dbReference type="Gene3D" id="3.40.50.150">
    <property type="entry name" value="Vaccinia Virus protein VP39"/>
    <property type="match status" value="1"/>
</dbReference>
<dbReference type="InterPro" id="IPR013216">
    <property type="entry name" value="Methyltransf_11"/>
</dbReference>
<dbReference type="CDD" id="cd02440">
    <property type="entry name" value="AdoMet_MTases"/>
    <property type="match status" value="1"/>
</dbReference>
<feature type="domain" description="Methyltransferase type 11" evidence="1">
    <location>
        <begin position="36"/>
        <end position="124"/>
    </location>
</feature>